<dbReference type="InterPro" id="IPR014837">
    <property type="entry name" value="EF-hand_Ca_insen"/>
</dbReference>
<feature type="domain" description="EF-hand" evidence="5">
    <location>
        <begin position="289"/>
        <end position="324"/>
    </location>
</feature>
<dbReference type="Proteomes" id="UP000094527">
    <property type="component" value="Unassembled WGS sequence"/>
</dbReference>
<dbReference type="Pfam" id="PF08726">
    <property type="entry name" value="EFhand_Ca_insen"/>
    <property type="match status" value="1"/>
</dbReference>
<evidence type="ECO:0000259" key="5">
    <source>
        <dbReference type="PROSITE" id="PS50222"/>
    </source>
</evidence>
<dbReference type="GO" id="GO:0005509">
    <property type="term" value="F:calcium ion binding"/>
    <property type="evidence" value="ECO:0007669"/>
    <property type="project" value="InterPro"/>
</dbReference>
<dbReference type="PROSITE" id="PS50222">
    <property type="entry name" value="EF_HAND_2"/>
    <property type="match status" value="2"/>
</dbReference>
<dbReference type="SUPFAM" id="SSF47473">
    <property type="entry name" value="EF-hand"/>
    <property type="match status" value="1"/>
</dbReference>
<keyword evidence="1" id="KW-0677">Repeat</keyword>
<sequence length="435" mass="49335">MTATLSISDAKEFVINGTGLAPLLRNEGQGIDETEKILEKLIHCTLSSPNGCYLWVCLSTTGLDGTSEDLVDMFIVHTIEEIQGLIDAHNQVSPTFQGNIGRKPIRIQCNRLLGQGSGEHRLRNTKFPEAWRIPTLLSLPVSLRRNGPMCDNSFPQRDGTLQNEFRKQQNNEMLRRQFAEKANQVGPWIERQMDAVTAIGMGLQGSLEDQMQRLKEYQQGVQAYRPHIEELEKIHQAVQESMIFENRYTQYTMETLRVGWEQLLTSINRNINEVENQILTRDSKGITQEQLNEFRSSFNHFDKNRTGRLAKDEFKSCLVSLGYSIGKDRQGDIDFQRIMAAVDPNNSGAVTFDAFLDFMTRESTDVDTAEQVIDSFRILAADKPYILPDELRRELPPDQAEYCIQRMSPFKGAGAVPGALDYMSFSTALYGESDM</sequence>
<evidence type="ECO:0000256" key="3">
    <source>
        <dbReference type="ARBA" id="ARBA00023203"/>
    </source>
</evidence>
<protein>
    <recommendedName>
        <fullName evidence="4">Alpha-actinin, sarcomeric</fullName>
    </recommendedName>
</protein>
<name>A0A1D2M5F1_ORCCI</name>
<dbReference type="GO" id="GO:0044877">
    <property type="term" value="F:protein-containing complex binding"/>
    <property type="evidence" value="ECO:0007669"/>
    <property type="project" value="UniProtKB-ARBA"/>
</dbReference>
<dbReference type="InterPro" id="IPR018247">
    <property type="entry name" value="EF_Hand_1_Ca_BS"/>
</dbReference>
<dbReference type="SMART" id="SM01184">
    <property type="entry name" value="efhand_Ca_insen"/>
    <property type="match status" value="1"/>
</dbReference>
<evidence type="ECO:0000313" key="7">
    <source>
        <dbReference type="Proteomes" id="UP000094527"/>
    </source>
</evidence>
<dbReference type="OMA" id="AHANEVQ"/>
<proteinExistence type="predicted"/>
<organism evidence="6 7">
    <name type="scientific">Orchesella cincta</name>
    <name type="common">Springtail</name>
    <name type="synonym">Podura cincta</name>
    <dbReference type="NCBI Taxonomy" id="48709"/>
    <lineage>
        <taxon>Eukaryota</taxon>
        <taxon>Metazoa</taxon>
        <taxon>Ecdysozoa</taxon>
        <taxon>Arthropoda</taxon>
        <taxon>Hexapoda</taxon>
        <taxon>Collembola</taxon>
        <taxon>Entomobryomorpha</taxon>
        <taxon>Entomobryoidea</taxon>
        <taxon>Orchesellidae</taxon>
        <taxon>Orchesellinae</taxon>
        <taxon>Orchesella</taxon>
    </lineage>
</organism>
<dbReference type="SUPFAM" id="SSF46966">
    <property type="entry name" value="Spectrin repeat"/>
    <property type="match status" value="1"/>
</dbReference>
<dbReference type="Gene3D" id="1.10.238.10">
    <property type="entry name" value="EF-hand"/>
    <property type="match status" value="2"/>
</dbReference>
<comment type="caution">
    <text evidence="6">The sequence shown here is derived from an EMBL/GenBank/DDBJ whole genome shotgun (WGS) entry which is preliminary data.</text>
</comment>
<evidence type="ECO:0000256" key="1">
    <source>
        <dbReference type="ARBA" id="ARBA00022737"/>
    </source>
</evidence>
<dbReference type="STRING" id="48709.A0A1D2M5F1"/>
<dbReference type="InterPro" id="IPR011992">
    <property type="entry name" value="EF-hand-dom_pair"/>
</dbReference>
<accession>A0A1D2M5F1</accession>
<evidence type="ECO:0000256" key="2">
    <source>
        <dbReference type="ARBA" id="ARBA00022837"/>
    </source>
</evidence>
<dbReference type="SMART" id="SM00054">
    <property type="entry name" value="EFh"/>
    <property type="match status" value="2"/>
</dbReference>
<evidence type="ECO:0000256" key="4">
    <source>
        <dbReference type="ARBA" id="ARBA00067262"/>
    </source>
</evidence>
<dbReference type="CDD" id="cd00051">
    <property type="entry name" value="EFh"/>
    <property type="match status" value="1"/>
</dbReference>
<dbReference type="AlphaFoldDB" id="A0A1D2M5F1"/>
<dbReference type="FunFam" id="1.20.58.60:FF:000003">
    <property type="entry name" value="Actinin, alpha 1"/>
    <property type="match status" value="1"/>
</dbReference>
<dbReference type="FunFam" id="1.10.238.10:FF:000148">
    <property type="entry name" value="alpha-actinin, sarcomeric isoform X2"/>
    <property type="match status" value="1"/>
</dbReference>
<keyword evidence="2" id="KW-0106">Calcium</keyword>
<dbReference type="InterPro" id="IPR002048">
    <property type="entry name" value="EF_hand_dom"/>
</dbReference>
<dbReference type="OrthoDB" id="18853at2759"/>
<dbReference type="PANTHER" id="PTHR11915">
    <property type="entry name" value="SPECTRIN/FILAMIN RELATED CYTOSKELETAL PROTEIN"/>
    <property type="match status" value="1"/>
</dbReference>
<dbReference type="Gene3D" id="1.20.58.60">
    <property type="match status" value="1"/>
</dbReference>
<dbReference type="EMBL" id="LJIJ01003978">
    <property type="protein sequence ID" value="ODM88198.1"/>
    <property type="molecule type" value="Genomic_DNA"/>
</dbReference>
<gene>
    <name evidence="6" type="ORF">Ocin01_18485</name>
</gene>
<feature type="domain" description="EF-hand" evidence="5">
    <location>
        <begin position="330"/>
        <end position="365"/>
    </location>
</feature>
<dbReference type="GO" id="GO:0003779">
    <property type="term" value="F:actin binding"/>
    <property type="evidence" value="ECO:0007669"/>
    <property type="project" value="UniProtKB-KW"/>
</dbReference>
<keyword evidence="7" id="KW-1185">Reference proteome</keyword>
<dbReference type="InterPro" id="IPR002017">
    <property type="entry name" value="Spectrin_repeat"/>
</dbReference>
<dbReference type="FunFam" id="1.10.238.10:FF:000004">
    <property type="entry name" value="Actinin alpha 1"/>
    <property type="match status" value="1"/>
</dbReference>
<evidence type="ECO:0000313" key="6">
    <source>
        <dbReference type="EMBL" id="ODM88198.1"/>
    </source>
</evidence>
<keyword evidence="3" id="KW-0009">Actin-binding</keyword>
<dbReference type="PROSITE" id="PS00018">
    <property type="entry name" value="EF_HAND_1"/>
    <property type="match status" value="1"/>
</dbReference>
<dbReference type="Pfam" id="PF13499">
    <property type="entry name" value="EF-hand_7"/>
    <property type="match status" value="1"/>
</dbReference>
<dbReference type="Pfam" id="PF00435">
    <property type="entry name" value="Spectrin"/>
    <property type="match status" value="1"/>
</dbReference>
<reference evidence="6 7" key="1">
    <citation type="journal article" date="2016" name="Genome Biol. Evol.">
        <title>Gene Family Evolution Reflects Adaptation to Soil Environmental Stressors in the Genome of the Collembolan Orchesella cincta.</title>
        <authorList>
            <person name="Faddeeva-Vakhrusheva A."/>
            <person name="Derks M.F."/>
            <person name="Anvar S.Y."/>
            <person name="Agamennone V."/>
            <person name="Suring W."/>
            <person name="Smit S."/>
            <person name="van Straalen N.M."/>
            <person name="Roelofs D."/>
        </authorList>
    </citation>
    <scope>NUCLEOTIDE SEQUENCE [LARGE SCALE GENOMIC DNA]</scope>
    <source>
        <tissue evidence="6">Mixed pool</tissue>
    </source>
</reference>